<evidence type="ECO:0000256" key="7">
    <source>
        <dbReference type="RuleBase" id="RU369079"/>
    </source>
</evidence>
<evidence type="ECO:0000313" key="10">
    <source>
        <dbReference type="EMBL" id="SDJ10636.1"/>
    </source>
</evidence>
<evidence type="ECO:0000256" key="4">
    <source>
        <dbReference type="ARBA" id="ARBA00022692"/>
    </source>
</evidence>
<accession>A0A1G8R0X5</accession>
<keyword evidence="11" id="KW-1185">Reference proteome</keyword>
<dbReference type="GO" id="GO:0005886">
    <property type="term" value="C:plasma membrane"/>
    <property type="evidence" value="ECO:0007669"/>
    <property type="project" value="UniProtKB-SubCell"/>
</dbReference>
<evidence type="ECO:0000256" key="3">
    <source>
        <dbReference type="ARBA" id="ARBA00022519"/>
    </source>
</evidence>
<dbReference type="GO" id="GO:0022857">
    <property type="term" value="F:transmembrane transporter activity"/>
    <property type="evidence" value="ECO:0007669"/>
    <property type="project" value="UniProtKB-UniRule"/>
</dbReference>
<evidence type="ECO:0000256" key="1">
    <source>
        <dbReference type="ARBA" id="ARBA00004429"/>
    </source>
</evidence>
<keyword evidence="2" id="KW-1003">Cell membrane</keyword>
<feature type="transmembrane region" description="Helical" evidence="8">
    <location>
        <begin position="438"/>
        <end position="454"/>
    </location>
</feature>
<name>A0A1G8R0X5_9RHOB</name>
<evidence type="ECO:0000259" key="9">
    <source>
        <dbReference type="Pfam" id="PF06808"/>
    </source>
</evidence>
<feature type="transmembrane region" description="Helical" evidence="8">
    <location>
        <begin position="120"/>
        <end position="149"/>
    </location>
</feature>
<dbReference type="EMBL" id="FNEK01000012">
    <property type="protein sequence ID" value="SDJ10636.1"/>
    <property type="molecule type" value="Genomic_DNA"/>
</dbReference>
<dbReference type="AlphaFoldDB" id="A0A1G8R0X5"/>
<keyword evidence="7" id="KW-0813">Transport</keyword>
<feature type="transmembrane region" description="Helical" evidence="8">
    <location>
        <begin position="80"/>
        <end position="100"/>
    </location>
</feature>
<feature type="transmembrane region" description="Helical" evidence="8">
    <location>
        <begin position="382"/>
        <end position="401"/>
    </location>
</feature>
<keyword evidence="4 8" id="KW-0812">Transmembrane</keyword>
<evidence type="ECO:0000256" key="5">
    <source>
        <dbReference type="ARBA" id="ARBA00022989"/>
    </source>
</evidence>
<comment type="function">
    <text evidence="7">Part of the tripartite ATP-independent periplasmic (TRAP) transport system.</text>
</comment>
<organism evidence="10 11">
    <name type="scientific">Aliiruegeria lutimaris</name>
    <dbReference type="NCBI Taxonomy" id="571298"/>
    <lineage>
        <taxon>Bacteria</taxon>
        <taxon>Pseudomonadati</taxon>
        <taxon>Pseudomonadota</taxon>
        <taxon>Alphaproteobacteria</taxon>
        <taxon>Rhodobacterales</taxon>
        <taxon>Roseobacteraceae</taxon>
        <taxon>Aliiruegeria</taxon>
    </lineage>
</organism>
<keyword evidence="5 8" id="KW-1133">Transmembrane helix</keyword>
<feature type="transmembrane region" description="Helical" evidence="8">
    <location>
        <begin position="320"/>
        <end position="338"/>
    </location>
</feature>
<evidence type="ECO:0000256" key="6">
    <source>
        <dbReference type="ARBA" id="ARBA00023136"/>
    </source>
</evidence>
<comment type="subcellular location">
    <subcellularLocation>
        <location evidence="1 7">Cell inner membrane</location>
        <topology evidence="1 7">Multi-pass membrane protein</topology>
    </subcellularLocation>
</comment>
<evidence type="ECO:0000256" key="8">
    <source>
        <dbReference type="SAM" id="Phobius"/>
    </source>
</evidence>
<proteinExistence type="predicted"/>
<keyword evidence="3 7" id="KW-0997">Cell inner membrane</keyword>
<dbReference type="InterPro" id="IPR004681">
    <property type="entry name" value="TRAP_DctM"/>
</dbReference>
<keyword evidence="6 8" id="KW-0472">Membrane</keyword>
<dbReference type="PANTHER" id="PTHR33362">
    <property type="entry name" value="SIALIC ACID TRAP TRANSPORTER PERMEASE PROTEIN SIAT-RELATED"/>
    <property type="match status" value="1"/>
</dbReference>
<feature type="transmembrane region" description="Helical" evidence="8">
    <location>
        <begin position="290"/>
        <end position="308"/>
    </location>
</feature>
<evidence type="ECO:0000313" key="11">
    <source>
        <dbReference type="Proteomes" id="UP000199382"/>
    </source>
</evidence>
<protein>
    <submittedName>
        <fullName evidence="10">TRAP transporter, DctM subunit</fullName>
    </submittedName>
</protein>
<feature type="transmembrane region" description="Helical" evidence="8">
    <location>
        <begin position="200"/>
        <end position="221"/>
    </location>
</feature>
<dbReference type="PANTHER" id="PTHR33362:SF7">
    <property type="entry name" value="SLL1103 PROTEIN"/>
    <property type="match status" value="1"/>
</dbReference>
<feature type="transmembrane region" description="Helical" evidence="8">
    <location>
        <begin position="474"/>
        <end position="500"/>
    </location>
</feature>
<feature type="transmembrane region" description="Helical" evidence="8">
    <location>
        <begin position="20"/>
        <end position="49"/>
    </location>
</feature>
<dbReference type="STRING" id="571298.SAMN04488026_101223"/>
<feature type="transmembrane region" description="Helical" evidence="8">
    <location>
        <begin position="407"/>
        <end position="431"/>
    </location>
</feature>
<feature type="transmembrane region" description="Helical" evidence="8">
    <location>
        <begin position="242"/>
        <end position="262"/>
    </location>
</feature>
<evidence type="ECO:0000256" key="2">
    <source>
        <dbReference type="ARBA" id="ARBA00022475"/>
    </source>
</evidence>
<feature type="domain" description="TRAP C4-dicarboxylate transport system permease DctM subunit" evidence="9">
    <location>
        <begin position="24"/>
        <end position="536"/>
    </location>
</feature>
<dbReference type="Pfam" id="PF06808">
    <property type="entry name" value="DctM"/>
    <property type="match status" value="1"/>
</dbReference>
<feature type="transmembrane region" description="Helical" evidence="8">
    <location>
        <begin position="161"/>
        <end position="188"/>
    </location>
</feature>
<reference evidence="10 11" key="1">
    <citation type="submission" date="2016-10" db="EMBL/GenBank/DDBJ databases">
        <authorList>
            <person name="de Groot N.N."/>
        </authorList>
    </citation>
    <scope>NUCLEOTIDE SEQUENCE [LARGE SCALE GENOMIC DNA]</scope>
    <source>
        <strain evidence="10 11">DSM 25294</strain>
    </source>
</reference>
<dbReference type="InterPro" id="IPR010656">
    <property type="entry name" value="DctM"/>
</dbReference>
<sequence length="542" mass="58536">MEFLELFAWMKVDSIATLSIILLLGMFFLLAIGMPLGFASAFLAVAVLIMKFGPEMLYGNFGRGPLAVVGGAIYRQMTNYVLISVPLFIFMASLLERSGIAKDMYTALSMWLSRTRGGIAIVTSLMAVLMAAMSGIIGGEVVLLGLIALPQMLRLGYNQNLAIGTICASGSLGTMIPPSIVLIMYGLVTETSIKALFTAAFLPGFMLASFFIIYIVVTTQLDHKKAPLPPDDLDAPRGMEKILMFVGFLSKFFIWAGGALIIRNLFLTFTGQNDVEAGVDPIALGMVSDLPYLFGLVIISAALMFFVVGKERSKAGWDMGKGLVAPIVVIGVVLGSIYMGITGITEAAGMGAIAVFVIGLIRREMTFDIVWDSLMRTLKSTGTILWVTIGASALAAAYTLAGGPTYVANMIVAADMPTMSIILVMMVIFLIMGMFMDWIGIVLLIMPVFLPIVSKLPVEELGFLGHVEPQHVAIWFGVLFCMNMQVSFLSPPFGPAAFYLKSVAPSHITLIDIFRGFLPFIGLQLLALTVLLTWPQIVTVFL</sequence>
<dbReference type="Proteomes" id="UP000199382">
    <property type="component" value="Unassembled WGS sequence"/>
</dbReference>
<feature type="transmembrane region" description="Helical" evidence="8">
    <location>
        <begin position="512"/>
        <end position="534"/>
    </location>
</feature>
<gene>
    <name evidence="10" type="ORF">SAMN04488026_101223</name>
</gene>
<feature type="transmembrane region" description="Helical" evidence="8">
    <location>
        <begin position="344"/>
        <end position="361"/>
    </location>
</feature>